<sequence>MDNKCTYEEIFKQNENRIHYHIHKLRRDPYNEFYVEGLYAMWLAYKNYQPDSTFNLLQFCDSESID</sequence>
<dbReference type="Proteomes" id="UP001597383">
    <property type="component" value="Unassembled WGS sequence"/>
</dbReference>
<organism evidence="1 2">
    <name type="scientific">Ornithinibacillus salinisoli</name>
    <dbReference type="NCBI Taxonomy" id="1848459"/>
    <lineage>
        <taxon>Bacteria</taxon>
        <taxon>Bacillati</taxon>
        <taxon>Bacillota</taxon>
        <taxon>Bacilli</taxon>
        <taxon>Bacillales</taxon>
        <taxon>Bacillaceae</taxon>
        <taxon>Ornithinibacillus</taxon>
    </lineage>
</organism>
<evidence type="ECO:0000313" key="2">
    <source>
        <dbReference type="Proteomes" id="UP001597383"/>
    </source>
</evidence>
<gene>
    <name evidence="1" type="ORF">ACFSJF_20250</name>
</gene>
<dbReference type="EMBL" id="JBHUHQ010000040">
    <property type="protein sequence ID" value="MFD2046604.1"/>
    <property type="molecule type" value="Genomic_DNA"/>
</dbReference>
<evidence type="ECO:0000313" key="1">
    <source>
        <dbReference type="EMBL" id="MFD2046604.1"/>
    </source>
</evidence>
<keyword evidence="2" id="KW-1185">Reference proteome</keyword>
<protein>
    <submittedName>
        <fullName evidence="1">Uncharacterized protein</fullName>
    </submittedName>
</protein>
<comment type="caution">
    <text evidence="1">The sequence shown here is derived from an EMBL/GenBank/DDBJ whole genome shotgun (WGS) entry which is preliminary data.</text>
</comment>
<proteinExistence type="predicted"/>
<reference evidence="2" key="1">
    <citation type="journal article" date="2019" name="Int. J. Syst. Evol. Microbiol.">
        <title>The Global Catalogue of Microorganisms (GCM) 10K type strain sequencing project: providing services to taxonomists for standard genome sequencing and annotation.</title>
        <authorList>
            <consortium name="The Broad Institute Genomics Platform"/>
            <consortium name="The Broad Institute Genome Sequencing Center for Infectious Disease"/>
            <person name="Wu L."/>
            <person name="Ma J."/>
        </authorList>
    </citation>
    <scope>NUCLEOTIDE SEQUENCE [LARGE SCALE GENOMIC DNA]</scope>
    <source>
        <strain evidence="2">R28</strain>
    </source>
</reference>
<name>A0ABW4W5I6_9BACI</name>
<dbReference type="RefSeq" id="WP_377558653.1">
    <property type="nucleotide sequence ID" value="NZ_JBHUHQ010000040.1"/>
</dbReference>
<accession>A0ABW4W5I6</accession>